<dbReference type="InterPro" id="IPR052928">
    <property type="entry name" value="Desiccation-related_membrane"/>
</dbReference>
<accession>A0A4D7CU43</accession>
<name>A0A4D7CU43_9ENTE</name>
<reference evidence="1 2" key="1">
    <citation type="submission" date="2019-04" db="EMBL/GenBank/DDBJ databases">
        <title>Vagococcus sp. nov., isolated from faeces of yaks (Bos grunniens).</title>
        <authorList>
            <person name="Ge Y."/>
        </authorList>
    </citation>
    <scope>NUCLEOTIDE SEQUENCE [LARGE SCALE GENOMIC DNA]</scope>
    <source>
        <strain evidence="1 2">MN-17</strain>
    </source>
</reference>
<dbReference type="RefSeq" id="WP_136953625.1">
    <property type="nucleotide sequence ID" value="NZ_CP039712.1"/>
</dbReference>
<dbReference type="KEGG" id="vao:FA707_07425"/>
<evidence type="ECO:0000313" key="2">
    <source>
        <dbReference type="Proteomes" id="UP000298615"/>
    </source>
</evidence>
<gene>
    <name evidence="1" type="ORF">FA707_07425</name>
</gene>
<dbReference type="Pfam" id="PF12732">
    <property type="entry name" value="YtxH"/>
    <property type="match status" value="1"/>
</dbReference>
<dbReference type="AlphaFoldDB" id="A0A4D7CU43"/>
<protein>
    <submittedName>
        <fullName evidence="1">YtxH domain-containing protein</fullName>
    </submittedName>
</protein>
<dbReference type="Proteomes" id="UP000298615">
    <property type="component" value="Chromosome"/>
</dbReference>
<dbReference type="EMBL" id="CP039712">
    <property type="protein sequence ID" value="QCI86803.1"/>
    <property type="molecule type" value="Genomic_DNA"/>
</dbReference>
<dbReference type="InterPro" id="IPR024623">
    <property type="entry name" value="YtxH"/>
</dbReference>
<organism evidence="1 2">
    <name type="scientific">Vagococcus zengguangii</name>
    <dbReference type="NCBI Taxonomy" id="2571750"/>
    <lineage>
        <taxon>Bacteria</taxon>
        <taxon>Bacillati</taxon>
        <taxon>Bacillota</taxon>
        <taxon>Bacilli</taxon>
        <taxon>Lactobacillales</taxon>
        <taxon>Enterococcaceae</taxon>
        <taxon>Vagococcus</taxon>
    </lineage>
</organism>
<dbReference type="PANTHER" id="PTHR35792:SF1">
    <property type="entry name" value="SLL0268 PROTEIN"/>
    <property type="match status" value="1"/>
</dbReference>
<keyword evidence="2" id="KW-1185">Reference proteome</keyword>
<dbReference type="OrthoDB" id="2139646at2"/>
<sequence length="125" mass="13905">MAKFSKGILFGSLIGGALGLLYAPKSGKDLRQKFSSDVNQSKDNMVNAIDTSVQNVNEMQQSLTDLNQSLANFKAVAQETLPKIASETKETIEAFKFQSKPRIKEIKQTTEQIKQHLNDFNSPQK</sequence>
<dbReference type="PANTHER" id="PTHR35792">
    <property type="entry name" value="GENERAL STRESS PROTEIN"/>
    <property type="match status" value="1"/>
</dbReference>
<evidence type="ECO:0000313" key="1">
    <source>
        <dbReference type="EMBL" id="QCI86803.1"/>
    </source>
</evidence>
<proteinExistence type="predicted"/>